<dbReference type="AlphaFoldDB" id="A0A7D5XLW3"/>
<protein>
    <submittedName>
        <fullName evidence="1">Uncharacterized protein</fullName>
    </submittedName>
</protein>
<name>A0A7D5XLW3_FERL1</name>
<reference evidence="2" key="1">
    <citation type="submission" date="2020-07" db="EMBL/GenBank/DDBJ databases">
        <title>Metabolic diversity and evolutionary history of the archaeal phylum ###Micrarchaeota### uncovered from a freshwater lake metagenome.</title>
        <authorList>
            <person name="Kadnikov V.V."/>
            <person name="Savvichev A.S."/>
            <person name="Mardanov A.V."/>
            <person name="Beletsky A.V."/>
            <person name="Chupakov A.V."/>
            <person name="Kokryatskaya N.M."/>
            <person name="Pimenov N.V."/>
            <person name="Ravin N.V."/>
        </authorList>
    </citation>
    <scope>NUCLEOTIDE SEQUENCE [LARGE SCALE GENOMIC DNA]</scope>
</reference>
<dbReference type="EMBL" id="CP058998">
    <property type="protein sequence ID" value="QLJ53086.1"/>
    <property type="molecule type" value="Genomic_DNA"/>
</dbReference>
<dbReference type="KEGG" id="flt:Sv326_0911"/>
<dbReference type="Proteomes" id="UP000510821">
    <property type="component" value="Chromosome"/>
</dbReference>
<gene>
    <name evidence="1" type="ORF">Sv326_0911</name>
</gene>
<accession>A0A7D5XLW3</accession>
<evidence type="ECO:0000313" key="1">
    <source>
        <dbReference type="EMBL" id="QLJ53086.1"/>
    </source>
</evidence>
<sequence>MPTKIAVEETFGDFRIERIKPTEDGKLSVKAGHFDITADIEGNANVMRRVKTPCGNLVKWIGRFKDDKVLFTKEAAEKFIYAEFTLKEGKPYMDFTLTPKKEVLTEIRVKVGKDWLVGMDGMELIVKKKDELHGKTAFVGNVEQLVPYKDEILEAASLQKDVLNLFKNPRAKE</sequence>
<evidence type="ECO:0000313" key="2">
    <source>
        <dbReference type="Proteomes" id="UP000510821"/>
    </source>
</evidence>
<organism evidence="1 2">
    <name type="scientific">Fermentimicrarchaeum limneticum</name>
    <dbReference type="NCBI Taxonomy" id="2795018"/>
    <lineage>
        <taxon>Archaea</taxon>
        <taxon>Candidatus Micrarchaeota</taxon>
        <taxon>Candidatus Fermentimicrarchaeales</taxon>
        <taxon>Candidatus Fermentimicrarchaeaceae</taxon>
        <taxon>Candidatus Fermentimicrarchaeum</taxon>
    </lineage>
</organism>
<proteinExistence type="predicted"/>